<dbReference type="PANTHER" id="PTHR36303">
    <property type="entry name" value="2',3'-CYCLIC-NUCLEOTIDE 2'-PHOSPHODIESTERASE"/>
    <property type="match status" value="1"/>
</dbReference>
<dbReference type="CDD" id="cd07382">
    <property type="entry name" value="MPP_DR1281"/>
    <property type="match status" value="1"/>
</dbReference>
<protein>
    <recommendedName>
        <fullName evidence="10">Metallophosphoesterase</fullName>
    </recommendedName>
</protein>
<dbReference type="Proteomes" id="UP000007488">
    <property type="component" value="Chromosome"/>
</dbReference>
<feature type="binding site" evidence="7">
    <location>
        <position position="50"/>
    </location>
    <ligand>
        <name>Fe cation</name>
        <dbReference type="ChEBI" id="CHEBI:24875"/>
        <label>1</label>
    </ligand>
</feature>
<dbReference type="HOGENOM" id="CLU_068238_0_0_9"/>
<evidence type="ECO:0000256" key="6">
    <source>
        <dbReference type="PIRSR" id="PIRSR004789-50"/>
    </source>
</evidence>
<gene>
    <name evidence="8" type="ordered locus">Sgly_2207</name>
</gene>
<dbReference type="FunFam" id="3.60.21.10:FF:000016">
    <property type="entry name" value="Putative metallophosphoesterase"/>
    <property type="match status" value="1"/>
</dbReference>
<keyword evidence="2 7" id="KW-0479">Metal-binding</keyword>
<dbReference type="STRING" id="645991.Sgly_2207"/>
<feature type="binding site" evidence="7">
    <location>
        <position position="49"/>
    </location>
    <ligand>
        <name>Fe cation</name>
        <dbReference type="ChEBI" id="CHEBI:24875"/>
        <label>2</label>
    </ligand>
</feature>
<evidence type="ECO:0000256" key="1">
    <source>
        <dbReference type="ARBA" id="ARBA00001965"/>
    </source>
</evidence>
<evidence type="ECO:0000256" key="7">
    <source>
        <dbReference type="PIRSR" id="PIRSR004789-51"/>
    </source>
</evidence>
<dbReference type="InterPro" id="IPR029052">
    <property type="entry name" value="Metallo-depent_PP-like"/>
</dbReference>
<feature type="binding site" evidence="7">
    <location>
        <position position="185"/>
    </location>
    <ligand>
        <name>Fe cation</name>
        <dbReference type="ChEBI" id="CHEBI:24875"/>
        <label>2</label>
    </ligand>
</feature>
<accession>F0STX3</accession>
<keyword evidence="4" id="KW-0408">Iron</keyword>
<dbReference type="SUPFAM" id="SSF56300">
    <property type="entry name" value="Metallo-dependent phosphatases"/>
    <property type="match status" value="1"/>
</dbReference>
<dbReference type="KEGG" id="sgy:Sgly_2207"/>
<evidence type="ECO:0000313" key="8">
    <source>
        <dbReference type="EMBL" id="ADY56496.1"/>
    </source>
</evidence>
<evidence type="ECO:0000313" key="9">
    <source>
        <dbReference type="Proteomes" id="UP000007488"/>
    </source>
</evidence>
<dbReference type="Gene3D" id="3.60.21.10">
    <property type="match status" value="1"/>
</dbReference>
<proteinExistence type="inferred from homology"/>
<evidence type="ECO:0000256" key="3">
    <source>
        <dbReference type="ARBA" id="ARBA00022801"/>
    </source>
</evidence>
<dbReference type="EMBL" id="CP002547">
    <property type="protein sequence ID" value="ADY56496.1"/>
    <property type="molecule type" value="Genomic_DNA"/>
</dbReference>
<dbReference type="PANTHER" id="PTHR36303:SF1">
    <property type="entry name" value="2',3'-CYCLIC-NUCLEOTIDE 2'-PHOSPHODIESTERASE"/>
    <property type="match status" value="1"/>
</dbReference>
<feature type="binding site" evidence="7">
    <location>
        <position position="187"/>
    </location>
    <ligand>
        <name>Fe cation</name>
        <dbReference type="ChEBI" id="CHEBI:24875"/>
        <label>1</label>
    </ligand>
</feature>
<keyword evidence="9" id="KW-1185">Reference proteome</keyword>
<dbReference type="InterPro" id="IPR005235">
    <property type="entry name" value="YmdB-like"/>
</dbReference>
<evidence type="ECO:0000256" key="5">
    <source>
        <dbReference type="ARBA" id="ARBA00061401"/>
    </source>
</evidence>
<dbReference type="Pfam" id="PF13277">
    <property type="entry name" value="YmdB"/>
    <property type="match status" value="1"/>
</dbReference>
<keyword evidence="3" id="KW-0378">Hydrolase</keyword>
<sequence>MILFDWVVKRVNVLFIGDIVGKPGREAIRKYLPELRDEYKLDCVIANAENASGGRGLTKDVAREIYQHGVDVITMGNHVWDQREIIHFIDEDNKLVRPANYPRGVPGKGFLVCSKNKIKIGVINLAGRVFMTPLENPFTMIISLVNKIREETPIILVDFHAEATSEKVAMGWFLDGKVSAVLGTHTHIQTADARILDNGTGYITDAGMTGPRNSVLGVKKEIIINNFLTQMPARFDVADGAVQINGVFLEIDSQTGKAKKILPLQRY</sequence>
<evidence type="ECO:0000256" key="4">
    <source>
        <dbReference type="ARBA" id="ARBA00023004"/>
    </source>
</evidence>
<evidence type="ECO:0000256" key="2">
    <source>
        <dbReference type="ARBA" id="ARBA00022723"/>
    </source>
</evidence>
<feature type="active site" description="Proton donor" evidence="6">
    <location>
        <position position="78"/>
    </location>
</feature>
<dbReference type="eggNOG" id="COG1692">
    <property type="taxonomic scope" value="Bacteria"/>
</dbReference>
<reference evidence="8 9" key="1">
    <citation type="journal article" date="2011" name="Stand. Genomic Sci.">
        <title>Complete genome sequence of Syntrophobotulus glycolicus type strain (FlGlyR).</title>
        <authorList>
            <person name="Han C."/>
            <person name="Mwirichia R."/>
            <person name="Chertkov O."/>
            <person name="Held B."/>
            <person name="Lapidus A."/>
            <person name="Nolan M."/>
            <person name="Lucas S."/>
            <person name="Hammon N."/>
            <person name="Deshpande S."/>
            <person name="Cheng J.F."/>
            <person name="Tapia R."/>
            <person name="Goodwin L."/>
            <person name="Pitluck S."/>
            <person name="Huntemann M."/>
            <person name="Liolios K."/>
            <person name="Ivanova N."/>
            <person name="Pagani I."/>
            <person name="Mavromatis K."/>
            <person name="Ovchinikova G."/>
            <person name="Pati A."/>
            <person name="Chen A."/>
            <person name="Palaniappan K."/>
            <person name="Land M."/>
            <person name="Hauser L."/>
            <person name="Brambilla E.M."/>
            <person name="Rohde M."/>
            <person name="Spring S."/>
            <person name="Sikorski J."/>
            <person name="Goker M."/>
            <person name="Woyke T."/>
            <person name="Bristow J."/>
            <person name="Eisen J.A."/>
            <person name="Markowitz V."/>
            <person name="Hugenholtz P."/>
            <person name="Kyrpides N.C."/>
            <person name="Klenk H.P."/>
            <person name="Detter J.C."/>
        </authorList>
    </citation>
    <scope>NUCLEOTIDE SEQUENCE [LARGE SCALE GENOMIC DNA]</scope>
    <source>
        <strain evidence="9">DSM 8271 / FlGlyR</strain>
    </source>
</reference>
<reference evidence="9" key="2">
    <citation type="submission" date="2011-02" db="EMBL/GenBank/DDBJ databases">
        <title>The complete genome of Syntrophobotulus glycolicus DSM 8271.</title>
        <authorList>
            <person name="Lucas S."/>
            <person name="Copeland A."/>
            <person name="Lapidus A."/>
            <person name="Bruce D."/>
            <person name="Goodwin L."/>
            <person name="Pitluck S."/>
            <person name="Kyrpides N."/>
            <person name="Mavromatis K."/>
            <person name="Pagani I."/>
            <person name="Ivanova N."/>
            <person name="Mikhailova N."/>
            <person name="Chertkov O."/>
            <person name="Held B."/>
            <person name="Detter J.C."/>
            <person name="Tapia R."/>
            <person name="Han C."/>
            <person name="Land M."/>
            <person name="Hauser L."/>
            <person name="Markowitz V."/>
            <person name="Cheng J.-F."/>
            <person name="Hugenholtz P."/>
            <person name="Woyke T."/>
            <person name="Wu D."/>
            <person name="Spring S."/>
            <person name="Schroeder M."/>
            <person name="Brambilla E."/>
            <person name="Klenk H.-P."/>
            <person name="Eisen J.A."/>
        </authorList>
    </citation>
    <scope>NUCLEOTIDE SEQUENCE [LARGE SCALE GENOMIC DNA]</scope>
    <source>
        <strain evidence="9">DSM 8271 / FlGlyR</strain>
    </source>
</reference>
<dbReference type="AlphaFoldDB" id="F0STX3"/>
<dbReference type="NCBIfam" id="TIGR00282">
    <property type="entry name" value="TIGR00282 family metallophosphoesterase"/>
    <property type="match status" value="1"/>
</dbReference>
<evidence type="ECO:0008006" key="10">
    <source>
        <dbReference type="Google" id="ProtNLM"/>
    </source>
</evidence>
<dbReference type="GO" id="GO:0004113">
    <property type="term" value="F:2',3'-cyclic-nucleotide 3'-phosphodiesterase activity"/>
    <property type="evidence" value="ECO:0007669"/>
    <property type="project" value="TreeGrafter"/>
</dbReference>
<dbReference type="PIRSF" id="PIRSF004789">
    <property type="entry name" value="DR1281"/>
    <property type="match status" value="1"/>
</dbReference>
<comment type="similarity">
    <text evidence="5">Belongs to the YmdB-like family.</text>
</comment>
<organism evidence="8 9">
    <name type="scientific">Syntrophobotulus glycolicus (strain DSM 8271 / FlGlyR)</name>
    <dbReference type="NCBI Taxonomy" id="645991"/>
    <lineage>
        <taxon>Bacteria</taxon>
        <taxon>Bacillati</taxon>
        <taxon>Bacillota</taxon>
        <taxon>Clostridia</taxon>
        <taxon>Eubacteriales</taxon>
        <taxon>Desulfitobacteriaceae</taxon>
        <taxon>Syntrophobotulus</taxon>
    </lineage>
</organism>
<name>F0STX3_SYNGF</name>
<dbReference type="GO" id="GO:0046872">
    <property type="term" value="F:metal ion binding"/>
    <property type="evidence" value="ECO:0007669"/>
    <property type="project" value="UniProtKB-KW"/>
</dbReference>
<feature type="binding site" evidence="7">
    <location>
        <position position="77"/>
    </location>
    <ligand>
        <name>Fe cation</name>
        <dbReference type="ChEBI" id="CHEBI:24875"/>
        <label>2</label>
    </ligand>
</feature>
<feature type="binding site" evidence="7">
    <location>
        <position position="18"/>
    </location>
    <ligand>
        <name>Fe cation</name>
        <dbReference type="ChEBI" id="CHEBI:24875"/>
        <label>1</label>
    </ligand>
</feature>
<comment type="cofactor">
    <cofactor evidence="1">
        <name>Fe(3+)</name>
        <dbReference type="ChEBI" id="CHEBI:29034"/>
    </cofactor>
</comment>
<feature type="binding site" evidence="7">
    <location>
        <position position="160"/>
    </location>
    <ligand>
        <name>Fe cation</name>
        <dbReference type="ChEBI" id="CHEBI:24875"/>
        <label>2</label>
    </ligand>
</feature>
<feature type="binding site" evidence="7">
    <location>
        <position position="49"/>
    </location>
    <ligand>
        <name>Fe cation</name>
        <dbReference type="ChEBI" id="CHEBI:24875"/>
        <label>1</label>
    </ligand>
</feature>